<evidence type="ECO:0000256" key="1">
    <source>
        <dbReference type="SAM" id="MobiDB-lite"/>
    </source>
</evidence>
<feature type="region of interest" description="Disordered" evidence="1">
    <location>
        <begin position="288"/>
        <end position="365"/>
    </location>
</feature>
<protein>
    <submittedName>
        <fullName evidence="2">Uncharacterized protein</fullName>
    </submittedName>
</protein>
<dbReference type="EMBL" id="DS469544">
    <property type="protein sequence ID" value="EDO44487.1"/>
    <property type="molecule type" value="Genomic_DNA"/>
</dbReference>
<keyword evidence="3" id="KW-1185">Reference proteome</keyword>
<feature type="region of interest" description="Disordered" evidence="1">
    <location>
        <begin position="191"/>
        <end position="222"/>
    </location>
</feature>
<proteinExistence type="predicted"/>
<dbReference type="AlphaFoldDB" id="A7RVP6"/>
<organism evidence="2 3">
    <name type="scientific">Nematostella vectensis</name>
    <name type="common">Starlet sea anemone</name>
    <dbReference type="NCBI Taxonomy" id="45351"/>
    <lineage>
        <taxon>Eukaryota</taxon>
        <taxon>Metazoa</taxon>
        <taxon>Cnidaria</taxon>
        <taxon>Anthozoa</taxon>
        <taxon>Hexacorallia</taxon>
        <taxon>Actiniaria</taxon>
        <taxon>Edwardsiidae</taxon>
        <taxon>Nematostella</taxon>
    </lineage>
</organism>
<accession>A7RVP6</accession>
<feature type="compositionally biased region" description="Polar residues" evidence="1">
    <location>
        <begin position="61"/>
        <end position="78"/>
    </location>
</feature>
<gene>
    <name evidence="2" type="ORF">NEMVEDRAFT_v1g241011</name>
</gene>
<dbReference type="HOGENOM" id="CLU_759312_0_0_1"/>
<feature type="compositionally biased region" description="Polar residues" evidence="1">
    <location>
        <begin position="316"/>
        <end position="331"/>
    </location>
</feature>
<feature type="compositionally biased region" description="Basic residues" evidence="1">
    <location>
        <begin position="84"/>
        <end position="104"/>
    </location>
</feature>
<reference evidence="2 3" key="1">
    <citation type="journal article" date="2007" name="Science">
        <title>Sea anemone genome reveals ancestral eumetazoan gene repertoire and genomic organization.</title>
        <authorList>
            <person name="Putnam N.H."/>
            <person name="Srivastava M."/>
            <person name="Hellsten U."/>
            <person name="Dirks B."/>
            <person name="Chapman J."/>
            <person name="Salamov A."/>
            <person name="Terry A."/>
            <person name="Shapiro H."/>
            <person name="Lindquist E."/>
            <person name="Kapitonov V.V."/>
            <person name="Jurka J."/>
            <person name="Genikhovich G."/>
            <person name="Grigoriev I.V."/>
            <person name="Lucas S.M."/>
            <person name="Steele R.E."/>
            <person name="Finnerty J.R."/>
            <person name="Technau U."/>
            <person name="Martindale M.Q."/>
            <person name="Rokhsar D.S."/>
        </authorList>
    </citation>
    <scope>NUCLEOTIDE SEQUENCE [LARGE SCALE GENOMIC DNA]</scope>
    <source>
        <strain evidence="3">CH2 X CH6</strain>
    </source>
</reference>
<dbReference type="Proteomes" id="UP000001593">
    <property type="component" value="Unassembled WGS sequence"/>
</dbReference>
<evidence type="ECO:0000313" key="2">
    <source>
        <dbReference type="EMBL" id="EDO44487.1"/>
    </source>
</evidence>
<feature type="compositionally biased region" description="Basic residues" evidence="1">
    <location>
        <begin position="296"/>
        <end position="305"/>
    </location>
</feature>
<dbReference type="PhylomeDB" id="A7RVP6"/>
<name>A7RVP6_NEMVE</name>
<sequence length="365" mass="40232">MLSLDCIVFACLQSKEQTSREPTPHGNAPNTKAGIPGQDHVTNPFRPSAPRTNAPKPRANANASKANVRTRLVNSANVETKLVNTKRKPSHVKQTKASLYRKAKSLSPREQTSDSSRPGTPVKGTNSRTSRHTQPRGTLSSWESTPNVALRGSHAKKAPRDNQTRGAYYSRDNLSTRNHYFSRDSISKGSYASVDSLNKSPNYSRDSLNRSSYSRENVTRGAYSSRDSLFKGSYASVDSLNKSPDYSRDSLNRSSYSRENVSRGAFASRDNLSKGLYSSKERHIYSSRDGVEKGHLKERRARRRACAKDRSARPSGASSCSALNKDSGNTKSTRRLGSVRGHPTNFRCSSPALLSSKPPMRFGLN</sequence>
<feature type="compositionally biased region" description="Polar residues" evidence="1">
    <location>
        <begin position="135"/>
        <end position="147"/>
    </location>
</feature>
<feature type="region of interest" description="Disordered" evidence="1">
    <location>
        <begin position="16"/>
        <end position="171"/>
    </location>
</feature>
<evidence type="ECO:0000313" key="3">
    <source>
        <dbReference type="Proteomes" id="UP000001593"/>
    </source>
</evidence>
<feature type="compositionally biased region" description="Polar residues" evidence="1">
    <location>
        <begin position="108"/>
        <end position="128"/>
    </location>
</feature>
<dbReference type="InParanoid" id="A7RVP6"/>
<feature type="region of interest" description="Disordered" evidence="1">
    <location>
        <begin position="241"/>
        <end position="262"/>
    </location>
</feature>
<feature type="compositionally biased region" description="Polar residues" evidence="1">
    <location>
        <begin position="191"/>
        <end position="216"/>
    </location>
</feature>